<dbReference type="EMBL" id="FOIW01000002">
    <property type="protein sequence ID" value="SEW05552.1"/>
    <property type="molecule type" value="Genomic_DNA"/>
</dbReference>
<evidence type="ECO:0000256" key="1">
    <source>
        <dbReference type="ARBA" id="ARBA00004202"/>
    </source>
</evidence>
<dbReference type="Proteomes" id="UP000051862">
    <property type="component" value="Unassembled WGS sequence"/>
</dbReference>
<dbReference type="Gene3D" id="1.10.287.3240">
    <property type="match status" value="1"/>
</dbReference>
<comment type="subcellular location">
    <subcellularLocation>
        <location evidence="1 10">Cell membrane</location>
        <topology evidence="1 10">Peripheral membrane protein</topology>
    </subcellularLocation>
</comment>
<dbReference type="FunFam" id="1.10.287.3240:FF:000007">
    <property type="entry name" value="V-type ATP synthase subunit D"/>
    <property type="match status" value="1"/>
</dbReference>
<dbReference type="OrthoDB" id="117390at2157"/>
<keyword evidence="4 10" id="KW-1003">Cell membrane</keyword>
<dbReference type="GO" id="GO:0042777">
    <property type="term" value="P:proton motive force-driven plasma membrane ATP synthesis"/>
    <property type="evidence" value="ECO:0007669"/>
    <property type="project" value="UniProtKB-UniRule"/>
</dbReference>
<dbReference type="GeneID" id="33332900"/>
<evidence type="ECO:0000313" key="16">
    <source>
        <dbReference type="Proteomes" id="UP000182125"/>
    </source>
</evidence>
<evidence type="ECO:0000256" key="7">
    <source>
        <dbReference type="ARBA" id="ARBA00023136"/>
    </source>
</evidence>
<keyword evidence="5 10" id="KW-0375">Hydrogen ion transport</keyword>
<dbReference type="EMBL" id="LIXN01000015">
    <property type="protein sequence ID" value="KQH81886.1"/>
    <property type="molecule type" value="Genomic_DNA"/>
</dbReference>
<evidence type="ECO:0000256" key="2">
    <source>
        <dbReference type="ARBA" id="ARBA00005850"/>
    </source>
</evidence>
<keyword evidence="8 10" id="KW-0066">ATP synthesis</keyword>
<dbReference type="NCBIfam" id="TIGR00309">
    <property type="entry name" value="V_ATPase_subD"/>
    <property type="match status" value="1"/>
</dbReference>
<comment type="subunit">
    <text evidence="10">Has multiple subunits with at least A(3), B(3), C, D, E, F, H, I and proteolipid K(x).</text>
</comment>
<reference evidence="12 17" key="2">
    <citation type="submission" date="2016-04" db="EMBL/GenBank/DDBJ databases">
        <title>Complete genome sequence of Thermococcus thioreducens type strain OGL-20P.</title>
        <authorList>
            <person name="Oger P.M."/>
        </authorList>
    </citation>
    <scope>NUCLEOTIDE SEQUENCE [LARGE SCALE GENOMIC DNA]</scope>
    <source>
        <strain evidence="12 17">OGL-20P</strain>
    </source>
</reference>
<dbReference type="HAMAP" id="MF_00271">
    <property type="entry name" value="ATP_synth_D_arch"/>
    <property type="match status" value="1"/>
</dbReference>
<reference evidence="14 16" key="3">
    <citation type="submission" date="2016-10" db="EMBL/GenBank/DDBJ databases">
        <authorList>
            <person name="de Groot N.N."/>
        </authorList>
    </citation>
    <scope>NUCLEOTIDE SEQUENCE [LARGE SCALE GENOMIC DNA]</scope>
    <source>
        <strain evidence="14 16">OGL-20</strain>
    </source>
</reference>
<evidence type="ECO:0000256" key="11">
    <source>
        <dbReference type="SAM" id="Coils"/>
    </source>
</evidence>
<dbReference type="Proteomes" id="UP000182125">
    <property type="component" value="Unassembled WGS sequence"/>
</dbReference>
<dbReference type="PATRIC" id="fig|277988.4.peg.1910"/>
<sequence length="217" mass="25009">MAELLNVKPTRMELLNLKRRIKLAKKGHKLLKDKQDALVMEFFTIYDEALQLREELGRKMAEAFSALQSAEIDVGTLRLREIGLSVKPNREVEIKRRNVMGVPVPLIEAESFRRSADERGYAFVSSSAKVDLAAGKFEEVLDLAVRLAEVEETLKRLAKEIEVTKRRVNALEYIIIPRMEATVKFIKQRLDEMERENFFRLKRVKALIEARTHAEGS</sequence>
<dbReference type="GO" id="GO:0046933">
    <property type="term" value="F:proton-transporting ATP synthase activity, rotational mechanism"/>
    <property type="evidence" value="ECO:0007669"/>
    <property type="project" value="UniProtKB-UniRule"/>
</dbReference>
<feature type="coiled-coil region" evidence="11">
    <location>
        <begin position="140"/>
        <end position="196"/>
    </location>
</feature>
<evidence type="ECO:0000313" key="15">
    <source>
        <dbReference type="Proteomes" id="UP000051862"/>
    </source>
</evidence>
<dbReference type="KEGG" id="ttd:A3L14_00735"/>
<keyword evidence="7 10" id="KW-0472">Membrane</keyword>
<evidence type="ECO:0000313" key="14">
    <source>
        <dbReference type="EMBL" id="SEW05552.1"/>
    </source>
</evidence>
<dbReference type="GO" id="GO:0046961">
    <property type="term" value="F:proton-transporting ATPase activity, rotational mechanism"/>
    <property type="evidence" value="ECO:0007669"/>
    <property type="project" value="InterPro"/>
</dbReference>
<evidence type="ECO:0000313" key="13">
    <source>
        <dbReference type="EMBL" id="KQH81886.1"/>
    </source>
</evidence>
<reference evidence="13 15" key="1">
    <citation type="submission" date="2015-08" db="EMBL/GenBank/DDBJ databases">
        <title>Thermococcus thioreducens DSM 14981 genome sequencing.</title>
        <authorList>
            <person name="Hong S.-J."/>
            <person name="Kim M.-C."/>
            <person name="Shin J.-H."/>
        </authorList>
    </citation>
    <scope>NUCLEOTIDE SEQUENCE [LARGE SCALE GENOMIC DNA]</scope>
    <source>
        <strain evidence="13 15">DSM 14981</strain>
    </source>
</reference>
<protein>
    <recommendedName>
        <fullName evidence="10">A-type ATP synthase subunit D</fullName>
    </recommendedName>
</protein>
<keyword evidence="11" id="KW-0175">Coiled coil</keyword>
<comment type="function">
    <text evidence="9 10">Component of the A-type ATP synthase that produces ATP from ADP in the presence of a proton gradient across the membrane.</text>
</comment>
<evidence type="ECO:0000256" key="5">
    <source>
        <dbReference type="ARBA" id="ARBA00022781"/>
    </source>
</evidence>
<evidence type="ECO:0000313" key="17">
    <source>
        <dbReference type="Proteomes" id="UP000250136"/>
    </source>
</evidence>
<keyword evidence="6 10" id="KW-0406">Ion transport</keyword>
<keyword evidence="3 10" id="KW-0813">Transport</keyword>
<dbReference type="Proteomes" id="UP000250136">
    <property type="component" value="Chromosome"/>
</dbReference>
<dbReference type="GO" id="GO:0016787">
    <property type="term" value="F:hydrolase activity"/>
    <property type="evidence" value="ECO:0007669"/>
    <property type="project" value="UniProtKB-KW"/>
</dbReference>
<evidence type="ECO:0000256" key="4">
    <source>
        <dbReference type="ARBA" id="ARBA00022475"/>
    </source>
</evidence>
<dbReference type="InterPro" id="IPR002699">
    <property type="entry name" value="V_ATPase_D"/>
</dbReference>
<dbReference type="STRING" id="277988.SAMN05216170_1287"/>
<organism evidence="13 15">
    <name type="scientific">Thermococcus thioreducens</name>
    <dbReference type="NCBI Taxonomy" id="277988"/>
    <lineage>
        <taxon>Archaea</taxon>
        <taxon>Methanobacteriati</taxon>
        <taxon>Methanobacteriota</taxon>
        <taxon>Thermococci</taxon>
        <taxon>Thermococcales</taxon>
        <taxon>Thermococcaceae</taxon>
        <taxon>Thermococcus</taxon>
    </lineage>
</organism>
<name>A0A0Q2RD76_9EURY</name>
<dbReference type="AlphaFoldDB" id="A0A0Q2RD76"/>
<dbReference type="EMBL" id="CP015105">
    <property type="protein sequence ID" value="ASJ11501.1"/>
    <property type="molecule type" value="Genomic_DNA"/>
</dbReference>
<accession>A0A0Q2RD76</accession>
<dbReference type="RefSeq" id="WP_055429955.1">
    <property type="nucleotide sequence ID" value="NZ_CP015105.1"/>
</dbReference>
<dbReference type="PANTHER" id="PTHR11671">
    <property type="entry name" value="V-TYPE ATP SYNTHASE SUBUNIT D"/>
    <property type="match status" value="1"/>
</dbReference>
<keyword evidence="17" id="KW-1185">Reference proteome</keyword>
<evidence type="ECO:0000256" key="9">
    <source>
        <dbReference type="ARBA" id="ARBA00059506"/>
    </source>
</evidence>
<keyword evidence="13" id="KW-0378">Hydrolase</keyword>
<evidence type="ECO:0000256" key="10">
    <source>
        <dbReference type="HAMAP-Rule" id="MF_00271"/>
    </source>
</evidence>
<proteinExistence type="inferred from homology"/>
<dbReference type="GO" id="GO:0005524">
    <property type="term" value="F:ATP binding"/>
    <property type="evidence" value="ECO:0007669"/>
    <property type="project" value="UniProtKB-UniRule"/>
</dbReference>
<evidence type="ECO:0000256" key="8">
    <source>
        <dbReference type="ARBA" id="ARBA00023310"/>
    </source>
</evidence>
<gene>
    <name evidence="10" type="primary">atpD</name>
    <name evidence="12" type="ORF">A3L14_00735</name>
    <name evidence="13" type="ORF">AMR53_09090</name>
    <name evidence="14" type="ORF">SAMN05216170_1287</name>
</gene>
<dbReference type="Pfam" id="PF01813">
    <property type="entry name" value="ATP-synt_D"/>
    <property type="match status" value="1"/>
</dbReference>
<dbReference type="GO" id="GO:0005886">
    <property type="term" value="C:plasma membrane"/>
    <property type="evidence" value="ECO:0007669"/>
    <property type="project" value="UniProtKB-SubCell"/>
</dbReference>
<dbReference type="NCBIfam" id="NF001545">
    <property type="entry name" value="PRK00373.1-4"/>
    <property type="match status" value="1"/>
</dbReference>
<evidence type="ECO:0000313" key="12">
    <source>
        <dbReference type="EMBL" id="ASJ11501.1"/>
    </source>
</evidence>
<comment type="similarity">
    <text evidence="2 10">Belongs to the V-ATPase D subunit family.</text>
</comment>
<evidence type="ECO:0000256" key="6">
    <source>
        <dbReference type="ARBA" id="ARBA00023065"/>
    </source>
</evidence>
<evidence type="ECO:0000256" key="3">
    <source>
        <dbReference type="ARBA" id="ARBA00022448"/>
    </source>
</evidence>